<gene>
    <name evidence="4" type="ORF">BSOLF_0380</name>
</gene>
<feature type="domain" description="SLH" evidence="3">
    <location>
        <begin position="371"/>
        <end position="430"/>
    </location>
</feature>
<organism evidence="4 5">
    <name type="scientific">Candidatus Carbonibacillus altaicus</name>
    <dbReference type="NCBI Taxonomy" id="2163959"/>
    <lineage>
        <taxon>Bacteria</taxon>
        <taxon>Bacillati</taxon>
        <taxon>Bacillota</taxon>
        <taxon>Bacilli</taxon>
        <taxon>Bacillales</taxon>
        <taxon>Candidatus Carbonibacillus</taxon>
    </lineage>
</organism>
<dbReference type="InterPro" id="IPR002508">
    <property type="entry name" value="MurNAc-LAA_cat"/>
</dbReference>
<evidence type="ECO:0000256" key="1">
    <source>
        <dbReference type="ARBA" id="ARBA00022801"/>
    </source>
</evidence>
<dbReference type="EMBL" id="PEBX01000001">
    <property type="protein sequence ID" value="PTQ57869.1"/>
    <property type="molecule type" value="Genomic_DNA"/>
</dbReference>
<reference evidence="5" key="1">
    <citation type="journal article" date="2018" name="Sci. Rep.">
        <title>Lignite coal burning seam in the remote Altai Mountains harbors a hydrogen-driven thermophilic microbial community.</title>
        <authorList>
            <person name="Kadnikov V.V."/>
            <person name="Mardanov A.V."/>
            <person name="Ivasenko D.A."/>
            <person name="Antsiferov D.V."/>
            <person name="Beletsky A.V."/>
            <person name="Karnachuk O.V."/>
            <person name="Ravin N.V."/>
        </authorList>
    </citation>
    <scope>NUCLEOTIDE SEQUENCE [LARGE SCALE GENOMIC DNA]</scope>
</reference>
<comment type="caution">
    <text evidence="4">The sequence shown here is derived from an EMBL/GenBank/DDBJ whole genome shotgun (WGS) entry which is preliminary data.</text>
</comment>
<evidence type="ECO:0000313" key="5">
    <source>
        <dbReference type="Proteomes" id="UP000244338"/>
    </source>
</evidence>
<dbReference type="AlphaFoldDB" id="A0A2R6Y5B3"/>
<dbReference type="InterPro" id="IPR002901">
    <property type="entry name" value="MGlyc_endo_b_GlcNAc-like_dom"/>
</dbReference>
<dbReference type="PANTHER" id="PTHR30404">
    <property type="entry name" value="N-ACETYLMURAMOYL-L-ALANINE AMIDASE"/>
    <property type="match status" value="1"/>
</dbReference>
<dbReference type="InterPro" id="IPR001119">
    <property type="entry name" value="SLH_dom"/>
</dbReference>
<evidence type="ECO:0000256" key="2">
    <source>
        <dbReference type="SAM" id="MobiDB-lite"/>
    </source>
</evidence>
<dbReference type="SMART" id="SM00646">
    <property type="entry name" value="Ami_3"/>
    <property type="match status" value="1"/>
</dbReference>
<protein>
    <submittedName>
        <fullName evidence="4">N-acetylmuramoyl-L-alanine amidase</fullName>
    </submittedName>
</protein>
<evidence type="ECO:0000259" key="3">
    <source>
        <dbReference type="PROSITE" id="PS51272"/>
    </source>
</evidence>
<accession>A0A2R6Y5B3</accession>
<name>A0A2R6Y5B3_9BACL</name>
<dbReference type="InterPro" id="IPR050695">
    <property type="entry name" value="N-acetylmuramoyl_amidase_3"/>
</dbReference>
<dbReference type="PANTHER" id="PTHR30404:SF0">
    <property type="entry name" value="N-ACETYLMURAMOYL-L-ALANINE AMIDASE AMIC"/>
    <property type="match status" value="1"/>
</dbReference>
<proteinExistence type="predicted"/>
<dbReference type="SUPFAM" id="SSF53187">
    <property type="entry name" value="Zn-dependent exopeptidases"/>
    <property type="match status" value="1"/>
</dbReference>
<keyword evidence="1" id="KW-0378">Hydrolase</keyword>
<dbReference type="GO" id="GO:0004040">
    <property type="term" value="F:amidase activity"/>
    <property type="evidence" value="ECO:0007669"/>
    <property type="project" value="InterPro"/>
</dbReference>
<dbReference type="Proteomes" id="UP000244338">
    <property type="component" value="Unassembled WGS sequence"/>
</dbReference>
<dbReference type="GO" id="GO:0008745">
    <property type="term" value="F:N-acetylmuramoyl-L-alanine amidase activity"/>
    <property type="evidence" value="ECO:0007669"/>
    <property type="project" value="InterPro"/>
</dbReference>
<dbReference type="Pfam" id="PF01832">
    <property type="entry name" value="Glucosaminidase"/>
    <property type="match status" value="1"/>
</dbReference>
<sequence>MTYRIVLDPGHGGDDPGAVGHGLVEKVLTLMLAKHVRARLKAYHSAQVFMTREEDQTVSLADRVALAERVKADFFYSIHINAAENTSARGYEDYIHTSLADDTPTAIIRRKLHESLLAALKAYPIVDRGMKKADYYVLRKTRVPAVLTENLFLTHPEDALLLKDEHFLESLAEAHVQALSYALSLKERGTSQSGDVPDAPKEEGTPILGESKIDRSAAEHWAKARGGTHTFIDLADLYWTLTGMHGYVRPEVAYAQAAKETAFGRFGGVLDASYMNPAGLKSRPGGRDTDPSAHHRFKSWEEGVRAHLDHLALYAGAKGYPRQDTFDPRHFPELLGRAKTIEGLGGLWAPDADYGRSIVRDYLLPLLAEQAPVLWKDVSPTHWAYEAIRFVHDNGLMQGYPDGTFRPHHPVTRAELAQVIFTLSQSFRSS</sequence>
<evidence type="ECO:0000313" key="4">
    <source>
        <dbReference type="EMBL" id="PTQ57869.1"/>
    </source>
</evidence>
<dbReference type="CDD" id="cd02696">
    <property type="entry name" value="MurNAc-LAA"/>
    <property type="match status" value="1"/>
</dbReference>
<dbReference type="PROSITE" id="PS51272">
    <property type="entry name" value="SLH"/>
    <property type="match status" value="1"/>
</dbReference>
<dbReference type="GO" id="GO:0030288">
    <property type="term" value="C:outer membrane-bounded periplasmic space"/>
    <property type="evidence" value="ECO:0007669"/>
    <property type="project" value="TreeGrafter"/>
</dbReference>
<dbReference type="Pfam" id="PF01520">
    <property type="entry name" value="Amidase_3"/>
    <property type="match status" value="1"/>
</dbReference>
<feature type="region of interest" description="Disordered" evidence="2">
    <location>
        <begin position="189"/>
        <end position="210"/>
    </location>
</feature>
<dbReference type="Gene3D" id="3.40.630.40">
    <property type="entry name" value="Zn-dependent exopeptidases"/>
    <property type="match status" value="1"/>
</dbReference>
<dbReference type="GO" id="GO:0009253">
    <property type="term" value="P:peptidoglycan catabolic process"/>
    <property type="evidence" value="ECO:0007669"/>
    <property type="project" value="InterPro"/>
</dbReference>
<dbReference type="Pfam" id="PF00395">
    <property type="entry name" value="SLH"/>
    <property type="match status" value="1"/>
</dbReference>